<comment type="caution">
    <text evidence="1">The sequence shown here is derived from an EMBL/GenBank/DDBJ whole genome shotgun (WGS) entry which is preliminary data.</text>
</comment>
<evidence type="ECO:0000313" key="2">
    <source>
        <dbReference type="Proteomes" id="UP001156881"/>
    </source>
</evidence>
<keyword evidence="2" id="KW-1185">Reference proteome</keyword>
<accession>A0ABQ6DD28</accession>
<organism evidence="1 2">
    <name type="scientific">Methylobacterium brachythecii</name>
    <dbReference type="NCBI Taxonomy" id="1176177"/>
    <lineage>
        <taxon>Bacteria</taxon>
        <taxon>Pseudomonadati</taxon>
        <taxon>Pseudomonadota</taxon>
        <taxon>Alphaproteobacteria</taxon>
        <taxon>Hyphomicrobiales</taxon>
        <taxon>Methylobacteriaceae</taxon>
        <taxon>Methylobacterium</taxon>
    </lineage>
</organism>
<dbReference type="EMBL" id="BSPG01000196">
    <property type="protein sequence ID" value="GLS47151.1"/>
    <property type="molecule type" value="Genomic_DNA"/>
</dbReference>
<reference evidence="2" key="1">
    <citation type="journal article" date="2019" name="Int. J. Syst. Evol. Microbiol.">
        <title>The Global Catalogue of Microorganisms (GCM) 10K type strain sequencing project: providing services to taxonomists for standard genome sequencing and annotation.</title>
        <authorList>
            <consortium name="The Broad Institute Genomics Platform"/>
            <consortium name="The Broad Institute Genome Sequencing Center for Infectious Disease"/>
            <person name="Wu L."/>
            <person name="Ma J."/>
        </authorList>
    </citation>
    <scope>NUCLEOTIDE SEQUENCE [LARGE SCALE GENOMIC DNA]</scope>
    <source>
        <strain evidence="2">NBRC 107710</strain>
    </source>
</reference>
<name>A0ABQ6DD28_9HYPH</name>
<gene>
    <name evidence="1" type="ORF">GCM10007884_51610</name>
</gene>
<proteinExistence type="predicted"/>
<sequence>MCYTYFKTPIFQHKELEFNSICNFKTQTNSQIGLIIMEMFNLTNEKFPRIMLKSNNLLYNG</sequence>
<dbReference type="Proteomes" id="UP001156881">
    <property type="component" value="Unassembled WGS sequence"/>
</dbReference>
<evidence type="ECO:0000313" key="1">
    <source>
        <dbReference type="EMBL" id="GLS47151.1"/>
    </source>
</evidence>
<protein>
    <submittedName>
        <fullName evidence="1">Uncharacterized protein</fullName>
    </submittedName>
</protein>